<dbReference type="GO" id="GO:0015658">
    <property type="term" value="F:branched-chain amino acid transmembrane transporter activity"/>
    <property type="evidence" value="ECO:0007669"/>
    <property type="project" value="InterPro"/>
</dbReference>
<dbReference type="GO" id="GO:0005886">
    <property type="term" value="C:plasma membrane"/>
    <property type="evidence" value="ECO:0007669"/>
    <property type="project" value="UniProtKB-SubCell"/>
</dbReference>
<feature type="transmembrane region" description="Helical" evidence="6">
    <location>
        <begin position="155"/>
        <end position="176"/>
    </location>
</feature>
<dbReference type="EMBL" id="LGUS01000210">
    <property type="protein sequence ID" value="KOG30631.1"/>
    <property type="molecule type" value="Genomic_DNA"/>
</dbReference>
<evidence type="ECO:0000256" key="5">
    <source>
        <dbReference type="ARBA" id="ARBA00023136"/>
    </source>
</evidence>
<evidence type="ECO:0000313" key="7">
    <source>
        <dbReference type="EMBL" id="KOG30631.1"/>
    </source>
</evidence>
<comment type="caution">
    <text evidence="7">The sequence shown here is derived from an EMBL/GenBank/DDBJ whole genome shotgun (WGS) entry which is preliminary data.</text>
</comment>
<accession>A0A0L8KXK8</accession>
<dbReference type="PATRIC" id="fig|67356.5.peg.7359"/>
<feature type="transmembrane region" description="Helical" evidence="6">
    <location>
        <begin position="14"/>
        <end position="31"/>
    </location>
</feature>
<evidence type="ECO:0000256" key="6">
    <source>
        <dbReference type="SAM" id="Phobius"/>
    </source>
</evidence>
<evidence type="ECO:0000256" key="3">
    <source>
        <dbReference type="ARBA" id="ARBA00022692"/>
    </source>
</evidence>
<dbReference type="OrthoDB" id="9814461at2"/>
<name>A0A0L8KXK8_9ACTN</name>
<comment type="subcellular location">
    <subcellularLocation>
        <location evidence="1">Cell membrane</location>
        <topology evidence="1">Multi-pass membrane protein</topology>
    </subcellularLocation>
</comment>
<keyword evidence="5 6" id="KW-0472">Membrane</keyword>
<keyword evidence="8" id="KW-1185">Reference proteome</keyword>
<keyword evidence="2" id="KW-1003">Cell membrane</keyword>
<dbReference type="AlphaFoldDB" id="A0A0L8KXK8"/>
<dbReference type="CDD" id="cd06581">
    <property type="entry name" value="TM_PBP1_LivM_like"/>
    <property type="match status" value="1"/>
</dbReference>
<dbReference type="PANTHER" id="PTHR30482:SF10">
    <property type="entry name" value="HIGH-AFFINITY BRANCHED-CHAIN AMINO ACID TRANSPORT PROTEIN BRAE"/>
    <property type="match status" value="1"/>
</dbReference>
<dbReference type="InterPro" id="IPR001851">
    <property type="entry name" value="ABC_transp_permease"/>
</dbReference>
<dbReference type="RefSeq" id="WP_030041284.1">
    <property type="nucleotide sequence ID" value="NZ_KL575606.1"/>
</dbReference>
<proteinExistence type="predicted"/>
<dbReference type="Proteomes" id="UP000037251">
    <property type="component" value="Unassembled WGS sequence"/>
</dbReference>
<feature type="transmembrane region" description="Helical" evidence="6">
    <location>
        <begin position="65"/>
        <end position="85"/>
    </location>
</feature>
<protein>
    <submittedName>
        <fullName evidence="7">Branched-chain amino acid ABC transporter permease</fullName>
    </submittedName>
</protein>
<keyword evidence="4 6" id="KW-1133">Transmembrane helix</keyword>
<dbReference type="Pfam" id="PF02653">
    <property type="entry name" value="BPD_transp_2"/>
    <property type="match status" value="1"/>
</dbReference>
<feature type="transmembrane region" description="Helical" evidence="6">
    <location>
        <begin position="209"/>
        <end position="227"/>
    </location>
</feature>
<reference evidence="8" key="1">
    <citation type="submission" date="2015-07" db="EMBL/GenBank/DDBJ databases">
        <authorList>
            <person name="Ju K.-S."/>
            <person name="Doroghazi J.R."/>
            <person name="Metcalf W.W."/>
        </authorList>
    </citation>
    <scope>NUCLEOTIDE SEQUENCE [LARGE SCALE GENOMIC DNA]</scope>
    <source>
        <strain evidence="8">NRRL 2290</strain>
    </source>
</reference>
<keyword evidence="3 6" id="KW-0812">Transmembrane</keyword>
<evidence type="ECO:0000256" key="4">
    <source>
        <dbReference type="ARBA" id="ARBA00022989"/>
    </source>
</evidence>
<evidence type="ECO:0000256" key="2">
    <source>
        <dbReference type="ARBA" id="ARBA00022475"/>
    </source>
</evidence>
<sequence>MDFSVILSDALRSGIGPIAAVYALAAMGLNLHFGYTGLLNFGQVGFMLVGGYGLAITVSTYDGPMWLGVLAGVACAIVLALLLGLPTLRLRADYLAITTIAAGETLRLFYRSSWAEPVTGGVFGLQRFAKDFYDLSPIERGTYGVWLVRFSSRDLWVMIVGWSLVVVAAVLLALLIHSPWGRVIRSVREDEVAARSLGKNVYAYKMQSLVLGGVIGAVAGMLQAIQVQSVNPDNFDPGVTFFLYTLLVLGGAGRILGPVVGSILFWFVLSFLDSALRQAIDAEYISPDLISTSEVGAVRFALVGVALILLVAFRPQGILGSRKEMLLSDR</sequence>
<dbReference type="eggNOG" id="COG4177">
    <property type="taxonomic scope" value="Bacteria"/>
</dbReference>
<dbReference type="InterPro" id="IPR043428">
    <property type="entry name" value="LivM-like"/>
</dbReference>
<evidence type="ECO:0000313" key="8">
    <source>
        <dbReference type="Proteomes" id="UP000037251"/>
    </source>
</evidence>
<organism evidence="7 8">
    <name type="scientific">Streptomyces resistomycificus</name>
    <dbReference type="NCBI Taxonomy" id="67356"/>
    <lineage>
        <taxon>Bacteria</taxon>
        <taxon>Bacillati</taxon>
        <taxon>Actinomycetota</taxon>
        <taxon>Actinomycetes</taxon>
        <taxon>Kitasatosporales</taxon>
        <taxon>Streptomycetaceae</taxon>
        <taxon>Streptomyces</taxon>
        <taxon>Streptomyces aurantiacus group</taxon>
    </lineage>
</organism>
<feature type="transmembrane region" description="Helical" evidence="6">
    <location>
        <begin position="38"/>
        <end position="59"/>
    </location>
</feature>
<dbReference type="STRING" id="67356.AQJ84_00865"/>
<gene>
    <name evidence="7" type="ORF">ADK37_34425</name>
</gene>
<feature type="transmembrane region" description="Helical" evidence="6">
    <location>
        <begin position="295"/>
        <end position="313"/>
    </location>
</feature>
<evidence type="ECO:0000256" key="1">
    <source>
        <dbReference type="ARBA" id="ARBA00004651"/>
    </source>
</evidence>
<dbReference type="PANTHER" id="PTHR30482">
    <property type="entry name" value="HIGH-AFFINITY BRANCHED-CHAIN AMINO ACID TRANSPORT SYSTEM PERMEASE"/>
    <property type="match status" value="1"/>
</dbReference>